<comment type="caution">
    <text evidence="3">The sequence shown here is derived from an EMBL/GenBank/DDBJ whole genome shotgun (WGS) entry which is preliminary data.</text>
</comment>
<dbReference type="Gene3D" id="2.50.20.20">
    <property type="match status" value="1"/>
</dbReference>
<accession>A0AB73T5N4</accession>
<protein>
    <recommendedName>
        <fullName evidence="5">DUF4179 domain-containing protein</fullName>
    </recommendedName>
</protein>
<evidence type="ECO:0000256" key="2">
    <source>
        <dbReference type="SAM" id="SignalP"/>
    </source>
</evidence>
<reference evidence="3 4" key="1">
    <citation type="submission" date="2018-05" db="EMBL/GenBank/DDBJ databases">
        <authorList>
            <person name="Goeker M."/>
            <person name="Huntemann M."/>
            <person name="Clum A."/>
            <person name="Pillay M."/>
            <person name="Palaniappan K."/>
            <person name="Varghese N."/>
            <person name="Mikhailova N."/>
            <person name="Stamatis D."/>
            <person name="Reddy T."/>
            <person name="Daum C."/>
            <person name="Shapiro N."/>
            <person name="Ivanova N."/>
            <person name="Kyrpides N."/>
            <person name="Woyke T."/>
        </authorList>
    </citation>
    <scope>NUCLEOTIDE SEQUENCE [LARGE SCALE GENOMIC DNA]</scope>
    <source>
        <strain evidence="3 4">DSM 26524</strain>
    </source>
</reference>
<sequence>MGKNLNPKTVSAAALLCAGMLVFSGFSKEATSAELLNSASENMAGIGSFTGNMAMELAMTGEITEGQKGTVTMELDIDMEVTQDPEAAHINGNIGMSVLGTNMSVDMENYTVAEGDDYVSYTLVNGLWSKEHTEGNSAGSEITAFKDLASDADAFEISQEPVQVNERDCYELRGKFGAENLLGLLDSAGDAADSIEDMMGDVEVGTSKVPVTVCIYADTLMPALLEIDFTEAMQWAIIASEDNTEDVSLDKFRFAITYDSFDDVDEIVVPEEAVKATASTETTEMSTEAAGTQPAAGTEKLATIETEKAAPASDTGWQTYEVLFNNTKITLPCNFAELKALGYTLDEDTDPEYIVNKGEYEYGYLADKNGALISVDFLNTTDGPLSIPECKVASIGSDDWFLEGSKMSIVYPGGITLGSTKEEVLSAYGNPQDAYEGDSITSMYYYNSDSYRNGMDITIDNETGKVSGITIRKFE</sequence>
<dbReference type="AlphaFoldDB" id="A0AB73T5N4"/>
<dbReference type="Pfam" id="PF20316">
    <property type="entry name" value="DUF6612"/>
    <property type="match status" value="1"/>
</dbReference>
<feature type="compositionally biased region" description="Low complexity" evidence="1">
    <location>
        <begin position="276"/>
        <end position="292"/>
    </location>
</feature>
<evidence type="ECO:0000313" key="4">
    <source>
        <dbReference type="Proteomes" id="UP000245412"/>
    </source>
</evidence>
<evidence type="ECO:0000256" key="1">
    <source>
        <dbReference type="SAM" id="MobiDB-lite"/>
    </source>
</evidence>
<dbReference type="InterPro" id="IPR046720">
    <property type="entry name" value="DUF6612"/>
</dbReference>
<evidence type="ECO:0000313" key="3">
    <source>
        <dbReference type="EMBL" id="PWJ76661.1"/>
    </source>
</evidence>
<keyword evidence="4" id="KW-1185">Reference proteome</keyword>
<dbReference type="Proteomes" id="UP000245412">
    <property type="component" value="Unassembled WGS sequence"/>
</dbReference>
<proteinExistence type="predicted"/>
<evidence type="ECO:0008006" key="5">
    <source>
        <dbReference type="Google" id="ProtNLM"/>
    </source>
</evidence>
<dbReference type="EMBL" id="QGGY01000004">
    <property type="protein sequence ID" value="PWJ76661.1"/>
    <property type="molecule type" value="Genomic_DNA"/>
</dbReference>
<gene>
    <name evidence="3" type="ORF">C7383_104107</name>
</gene>
<keyword evidence="2" id="KW-0732">Signal</keyword>
<dbReference type="RefSeq" id="WP_109625806.1">
    <property type="nucleotide sequence ID" value="NZ_JANKBI010000008.1"/>
</dbReference>
<name>A0AB73T5N4_9FIRM</name>
<feature type="signal peptide" evidence="2">
    <location>
        <begin position="1"/>
        <end position="29"/>
    </location>
</feature>
<organism evidence="3 4">
    <name type="scientific">Murimonas intestini</name>
    <dbReference type="NCBI Taxonomy" id="1337051"/>
    <lineage>
        <taxon>Bacteria</taxon>
        <taxon>Bacillati</taxon>
        <taxon>Bacillota</taxon>
        <taxon>Clostridia</taxon>
        <taxon>Lachnospirales</taxon>
        <taxon>Lachnospiraceae</taxon>
        <taxon>Murimonas</taxon>
    </lineage>
</organism>
<feature type="region of interest" description="Disordered" evidence="1">
    <location>
        <begin position="276"/>
        <end position="298"/>
    </location>
</feature>
<feature type="chain" id="PRO_5044504849" description="DUF4179 domain-containing protein" evidence="2">
    <location>
        <begin position="30"/>
        <end position="475"/>
    </location>
</feature>